<comment type="caution">
    <text evidence="7">The sequence shown here is derived from an EMBL/GenBank/DDBJ whole genome shotgun (WGS) entry which is preliminary data.</text>
</comment>
<keyword evidence="2" id="KW-0805">Transcription regulation</keyword>
<dbReference type="EMBL" id="WOCE01000017">
    <property type="protein sequence ID" value="KAE9596387.1"/>
    <property type="molecule type" value="Genomic_DNA"/>
</dbReference>
<evidence type="ECO:0000259" key="6">
    <source>
        <dbReference type="PROSITE" id="PS50811"/>
    </source>
</evidence>
<keyword evidence="4" id="KW-0804">Transcription</keyword>
<keyword evidence="8" id="KW-1185">Reference proteome</keyword>
<keyword evidence="3" id="KW-0238">DNA-binding</keyword>
<evidence type="ECO:0000256" key="4">
    <source>
        <dbReference type="ARBA" id="ARBA00023163"/>
    </source>
</evidence>
<feature type="domain" description="WRKY" evidence="6">
    <location>
        <begin position="26"/>
        <end position="66"/>
    </location>
</feature>
<evidence type="ECO:0000256" key="1">
    <source>
        <dbReference type="ARBA" id="ARBA00004123"/>
    </source>
</evidence>
<keyword evidence="5" id="KW-0539">Nucleus</keyword>
<dbReference type="GO" id="GO:0005634">
    <property type="term" value="C:nucleus"/>
    <property type="evidence" value="ECO:0007669"/>
    <property type="project" value="UniProtKB-SubCell"/>
</dbReference>
<dbReference type="Pfam" id="PF03106">
    <property type="entry name" value="WRKY"/>
    <property type="match status" value="1"/>
</dbReference>
<organism evidence="7 8">
    <name type="scientific">Lupinus albus</name>
    <name type="common">White lupine</name>
    <name type="synonym">Lupinus termis</name>
    <dbReference type="NCBI Taxonomy" id="3870"/>
    <lineage>
        <taxon>Eukaryota</taxon>
        <taxon>Viridiplantae</taxon>
        <taxon>Streptophyta</taxon>
        <taxon>Embryophyta</taxon>
        <taxon>Tracheophyta</taxon>
        <taxon>Spermatophyta</taxon>
        <taxon>Magnoliopsida</taxon>
        <taxon>eudicotyledons</taxon>
        <taxon>Gunneridae</taxon>
        <taxon>Pentapetalae</taxon>
        <taxon>rosids</taxon>
        <taxon>fabids</taxon>
        <taxon>Fabales</taxon>
        <taxon>Fabaceae</taxon>
        <taxon>Papilionoideae</taxon>
        <taxon>50 kb inversion clade</taxon>
        <taxon>genistoids sensu lato</taxon>
        <taxon>core genistoids</taxon>
        <taxon>Genisteae</taxon>
        <taxon>Lupinus</taxon>
    </lineage>
</organism>
<reference evidence="8" key="1">
    <citation type="journal article" date="2020" name="Nat. Commun.">
        <title>Genome sequence of the cluster root forming white lupin.</title>
        <authorList>
            <person name="Hufnagel B."/>
            <person name="Marques A."/>
            <person name="Soriano A."/>
            <person name="Marques L."/>
            <person name="Divol F."/>
            <person name="Doumas P."/>
            <person name="Sallet E."/>
            <person name="Mancinotti D."/>
            <person name="Carrere S."/>
            <person name="Marande W."/>
            <person name="Arribat S."/>
            <person name="Keller J."/>
            <person name="Huneau C."/>
            <person name="Blein T."/>
            <person name="Aime D."/>
            <person name="Laguerre M."/>
            <person name="Taylor J."/>
            <person name="Schubert V."/>
            <person name="Nelson M."/>
            <person name="Geu-Flores F."/>
            <person name="Crespi M."/>
            <person name="Gallardo-Guerrero K."/>
            <person name="Delaux P.-M."/>
            <person name="Salse J."/>
            <person name="Berges H."/>
            <person name="Guyot R."/>
            <person name="Gouzy J."/>
            <person name="Peret B."/>
        </authorList>
    </citation>
    <scope>NUCLEOTIDE SEQUENCE [LARGE SCALE GENOMIC DNA]</scope>
    <source>
        <strain evidence="8">cv. Amiga</strain>
    </source>
</reference>
<dbReference type="PANTHER" id="PTHR31221">
    <property type="entry name" value="WRKY TRANSCRIPTION FACTOR PROTEIN 1-RELATED"/>
    <property type="match status" value="1"/>
</dbReference>
<dbReference type="PROSITE" id="PS50811">
    <property type="entry name" value="WRKY"/>
    <property type="match status" value="1"/>
</dbReference>
<protein>
    <submittedName>
        <fullName evidence="7">Putative transcription factor WRKY family</fullName>
    </submittedName>
</protein>
<gene>
    <name evidence="7" type="ORF">Lalb_Chr17g0348761</name>
</gene>
<dbReference type="InterPro" id="IPR036576">
    <property type="entry name" value="WRKY_dom_sf"/>
</dbReference>
<dbReference type="SUPFAM" id="SSF118290">
    <property type="entry name" value="WRKY DNA-binding domain"/>
    <property type="match status" value="1"/>
</dbReference>
<dbReference type="OrthoDB" id="1915472at2759"/>
<dbReference type="SMART" id="SM00774">
    <property type="entry name" value="WRKY"/>
    <property type="match status" value="1"/>
</dbReference>
<dbReference type="Proteomes" id="UP000447434">
    <property type="component" value="Chromosome 17"/>
</dbReference>
<dbReference type="Gene3D" id="2.20.25.80">
    <property type="entry name" value="WRKY domain"/>
    <property type="match status" value="1"/>
</dbReference>
<dbReference type="GO" id="GO:0003700">
    <property type="term" value="F:DNA-binding transcription factor activity"/>
    <property type="evidence" value="ECO:0007669"/>
    <property type="project" value="InterPro"/>
</dbReference>
<comment type="subcellular location">
    <subcellularLocation>
        <location evidence="1">Nucleus</location>
    </subcellularLocation>
</comment>
<dbReference type="PANTHER" id="PTHR31221:SF193">
    <property type="entry name" value="WRKY TRANSCRIPTION FACTOR PROTEIN 1-RELATED"/>
    <property type="match status" value="1"/>
</dbReference>
<dbReference type="InterPro" id="IPR003657">
    <property type="entry name" value="WRKY_dom"/>
</dbReference>
<dbReference type="GO" id="GO:0043565">
    <property type="term" value="F:sequence-specific DNA binding"/>
    <property type="evidence" value="ECO:0007669"/>
    <property type="project" value="InterPro"/>
</dbReference>
<evidence type="ECO:0000256" key="2">
    <source>
        <dbReference type="ARBA" id="ARBA00023015"/>
    </source>
</evidence>
<evidence type="ECO:0000256" key="3">
    <source>
        <dbReference type="ARBA" id="ARBA00023125"/>
    </source>
</evidence>
<evidence type="ECO:0000256" key="5">
    <source>
        <dbReference type="ARBA" id="ARBA00023242"/>
    </source>
</evidence>
<evidence type="ECO:0000313" key="7">
    <source>
        <dbReference type="EMBL" id="KAE9596387.1"/>
    </source>
</evidence>
<name>A0A6A4PBB8_LUPAL</name>
<proteinExistence type="predicted"/>
<accession>A0A6A4PBB8</accession>
<dbReference type="AlphaFoldDB" id="A0A6A4PBB8"/>
<evidence type="ECO:0000313" key="8">
    <source>
        <dbReference type="Proteomes" id="UP000447434"/>
    </source>
</evidence>
<dbReference type="InterPro" id="IPR044810">
    <property type="entry name" value="WRKY_plant"/>
</dbReference>
<sequence length="94" mass="10775">MDCGIADITPVVKPIREPRVVVQTLSEVDILDDGYRWRKYGQKVVRGNPNPRYVLKLMKLGNRVIKSNHISFIKGYFSCMFLNSCSCNYFLGNS</sequence>